<keyword evidence="5 6" id="KW-0472">Membrane</keyword>
<reference evidence="8" key="1">
    <citation type="submission" date="2016-01" db="EMBL/GenBank/DDBJ databases">
        <title>Draft genome sequence of Thermodesulfovibrio aggregans strain TGE-P1.</title>
        <authorList>
            <person name="Sekiguchi Y."/>
            <person name="Ohashi A."/>
            <person name="Matsuura N."/>
            <person name="Tourlousse M.D."/>
        </authorList>
    </citation>
    <scope>NUCLEOTIDE SEQUENCE [LARGE SCALE GENOMIC DNA]</scope>
    <source>
        <strain evidence="8">TGE-P1</strain>
    </source>
</reference>
<comment type="pathway">
    <text evidence="6">Cell wall biogenesis; peptidoglycan biosynthesis.</text>
</comment>
<feature type="transmembrane region" description="Helical" evidence="6">
    <location>
        <begin position="278"/>
        <end position="299"/>
    </location>
</feature>
<organism evidence="7 8">
    <name type="scientific">Thermodesulfovibrio aggregans</name>
    <dbReference type="NCBI Taxonomy" id="86166"/>
    <lineage>
        <taxon>Bacteria</taxon>
        <taxon>Pseudomonadati</taxon>
        <taxon>Nitrospirota</taxon>
        <taxon>Thermodesulfovibrionia</taxon>
        <taxon>Thermodesulfovibrionales</taxon>
        <taxon>Thermodesulfovibrionaceae</taxon>
        <taxon>Thermodesulfovibrio</taxon>
    </lineage>
</organism>
<dbReference type="GO" id="GO:0005886">
    <property type="term" value="C:plasma membrane"/>
    <property type="evidence" value="ECO:0007669"/>
    <property type="project" value="UniProtKB-SubCell"/>
</dbReference>
<dbReference type="GO" id="GO:0071555">
    <property type="term" value="P:cell wall organization"/>
    <property type="evidence" value="ECO:0007669"/>
    <property type="project" value="UniProtKB-KW"/>
</dbReference>
<evidence type="ECO:0000256" key="6">
    <source>
        <dbReference type="HAMAP-Rule" id="MF_02079"/>
    </source>
</evidence>
<dbReference type="PANTHER" id="PTHR30474">
    <property type="entry name" value="CELL CYCLE PROTEIN"/>
    <property type="match status" value="1"/>
</dbReference>
<comment type="subcellular location">
    <subcellularLocation>
        <location evidence="6">Cell membrane</location>
        <topology evidence="6">Multi-pass membrane protein</topology>
    </subcellularLocation>
    <subcellularLocation>
        <location evidence="1">Membrane</location>
        <topology evidence="1">Multi-pass membrane protein</topology>
    </subcellularLocation>
</comment>
<comment type="function">
    <text evidence="6">Peptidoglycan polymerase that is essential for cell wall elongation.</text>
</comment>
<keyword evidence="6" id="KW-0573">Peptidoglycan synthesis</keyword>
<keyword evidence="6" id="KW-0328">Glycosyltransferase</keyword>
<gene>
    <name evidence="6" type="primary">rodA</name>
    <name evidence="7" type="ORF">TAGGR_1496</name>
</gene>
<evidence type="ECO:0000256" key="3">
    <source>
        <dbReference type="ARBA" id="ARBA00022960"/>
    </source>
</evidence>
<dbReference type="STRING" id="86166.TAGGR_1496"/>
<feature type="transmembrane region" description="Helical" evidence="6">
    <location>
        <begin position="107"/>
        <end position="130"/>
    </location>
</feature>
<keyword evidence="3 6" id="KW-0133">Cell shape</keyword>
<comment type="catalytic activity">
    <reaction evidence="6">
        <text>[GlcNAc-(1-&gt;4)-Mur2Ac(oyl-L-Ala-gamma-D-Glu-L-Lys-D-Ala-D-Ala)](n)-di-trans,octa-cis-undecaprenyl diphosphate + beta-D-GlcNAc-(1-&gt;4)-Mur2Ac(oyl-L-Ala-gamma-D-Glu-L-Lys-D-Ala-D-Ala)-di-trans,octa-cis-undecaprenyl diphosphate = [GlcNAc-(1-&gt;4)-Mur2Ac(oyl-L-Ala-gamma-D-Glu-L-Lys-D-Ala-D-Ala)](n+1)-di-trans,octa-cis-undecaprenyl diphosphate + di-trans,octa-cis-undecaprenyl diphosphate + H(+)</text>
        <dbReference type="Rhea" id="RHEA:23708"/>
        <dbReference type="Rhea" id="RHEA-COMP:9602"/>
        <dbReference type="Rhea" id="RHEA-COMP:9603"/>
        <dbReference type="ChEBI" id="CHEBI:15378"/>
        <dbReference type="ChEBI" id="CHEBI:58405"/>
        <dbReference type="ChEBI" id="CHEBI:60033"/>
        <dbReference type="ChEBI" id="CHEBI:78435"/>
        <dbReference type="EC" id="2.4.99.28"/>
    </reaction>
</comment>
<feature type="transmembrane region" description="Helical" evidence="6">
    <location>
        <begin position="142"/>
        <end position="158"/>
    </location>
</feature>
<dbReference type="InterPro" id="IPR011923">
    <property type="entry name" value="RodA/MrdB"/>
</dbReference>
<feature type="transmembrane region" description="Helical" evidence="6">
    <location>
        <begin position="52"/>
        <end position="70"/>
    </location>
</feature>
<feature type="transmembrane region" description="Helical" evidence="6">
    <location>
        <begin position="311"/>
        <end position="338"/>
    </location>
</feature>
<evidence type="ECO:0000256" key="5">
    <source>
        <dbReference type="ARBA" id="ARBA00023136"/>
    </source>
</evidence>
<dbReference type="Pfam" id="PF01098">
    <property type="entry name" value="FTSW_RODA_SPOVE"/>
    <property type="match status" value="1"/>
</dbReference>
<keyword evidence="6" id="KW-1003">Cell membrane</keyword>
<dbReference type="EMBL" id="BCNO01000001">
    <property type="protein sequence ID" value="GAQ94317.1"/>
    <property type="molecule type" value="Genomic_DNA"/>
</dbReference>
<dbReference type="InterPro" id="IPR001182">
    <property type="entry name" value="FtsW/RodA"/>
</dbReference>
<dbReference type="GO" id="GO:0051301">
    <property type="term" value="P:cell division"/>
    <property type="evidence" value="ECO:0007669"/>
    <property type="project" value="InterPro"/>
</dbReference>
<comment type="caution">
    <text evidence="7">The sequence shown here is derived from an EMBL/GenBank/DDBJ whole genome shotgun (WGS) entry which is preliminary data.</text>
</comment>
<dbReference type="GO" id="GO:0032153">
    <property type="term" value="C:cell division site"/>
    <property type="evidence" value="ECO:0007669"/>
    <property type="project" value="TreeGrafter"/>
</dbReference>
<keyword evidence="4 6" id="KW-1133">Transmembrane helix</keyword>
<dbReference type="AlphaFoldDB" id="A0A0U9HUL1"/>
<dbReference type="GO" id="GO:0008360">
    <property type="term" value="P:regulation of cell shape"/>
    <property type="evidence" value="ECO:0007669"/>
    <property type="project" value="UniProtKB-KW"/>
</dbReference>
<dbReference type="RefSeq" id="WP_059175780.1">
    <property type="nucleotide sequence ID" value="NZ_BCNO01000001.1"/>
</dbReference>
<dbReference type="OrthoDB" id="9812661at2"/>
<dbReference type="NCBIfam" id="TIGR02210">
    <property type="entry name" value="rodA_shape"/>
    <property type="match status" value="1"/>
</dbReference>
<dbReference type="NCBIfam" id="NF037961">
    <property type="entry name" value="RodA_shape"/>
    <property type="match status" value="1"/>
</dbReference>
<feature type="transmembrane region" description="Helical" evidence="6">
    <location>
        <begin position="77"/>
        <end position="95"/>
    </location>
</feature>
<accession>A0A0U9HUL1</accession>
<dbReference type="EC" id="2.4.99.28" evidence="6"/>
<proteinExistence type="inferred from homology"/>
<dbReference type="HAMAP" id="MF_02079">
    <property type="entry name" value="PGT_RodA"/>
    <property type="match status" value="1"/>
</dbReference>
<dbReference type="GO" id="GO:0009252">
    <property type="term" value="P:peptidoglycan biosynthetic process"/>
    <property type="evidence" value="ECO:0007669"/>
    <property type="project" value="UniProtKB-UniRule"/>
</dbReference>
<dbReference type="UniPathway" id="UPA00219"/>
<keyword evidence="6" id="KW-0808">Transferase</keyword>
<evidence type="ECO:0000256" key="4">
    <source>
        <dbReference type="ARBA" id="ARBA00022989"/>
    </source>
</evidence>
<comment type="similarity">
    <text evidence="6">Belongs to the SEDS family. MrdB/RodA subfamily.</text>
</comment>
<feature type="transmembrane region" description="Helical" evidence="6">
    <location>
        <begin position="344"/>
        <end position="365"/>
    </location>
</feature>
<name>A0A0U9HUL1_9BACT</name>
<dbReference type="GO" id="GO:0015648">
    <property type="term" value="F:lipid-linked peptidoglycan transporter activity"/>
    <property type="evidence" value="ECO:0007669"/>
    <property type="project" value="TreeGrafter"/>
</dbReference>
<keyword evidence="2 6" id="KW-0812">Transmembrane</keyword>
<evidence type="ECO:0000256" key="2">
    <source>
        <dbReference type="ARBA" id="ARBA00022692"/>
    </source>
</evidence>
<sequence length="375" mass="42726">MLKIDRRLITYFDWITFAVVLFICIIGILTIYSATRPPLDEGEHPPFYVKQLIWLIIAVVFLFIFVTFDYTKLKNFWLIFYITGVLLLIIVLFAGKTAMGAKRWINLGFFSFQPSEIFKIVSIICLAAFLDNKQSPLSVKDTIKTLIIFGIIPFILIIKQPDLGTAILLFTITFIMIIYKGVPLRLLVLLFSLLIISIFFLWEIFWEGLKEYQKNRLIAFIDPSIDPKGIGYNIMQSVITIGSGGLFGKGFLEGTQGPLKFLPERHTDFIFPIFAEEWGFIGCTILLALYLTIFIRLFHTSVIAKDNFGKLLSIGFTSIFVLYFSINIGMTLGIMPVVGIPLPFMSYGGTTLVANFIGIALVINVRMRRFELFYP</sequence>
<feature type="transmembrane region" description="Helical" evidence="6">
    <location>
        <begin position="186"/>
        <end position="206"/>
    </location>
</feature>
<evidence type="ECO:0000313" key="8">
    <source>
        <dbReference type="Proteomes" id="UP000054976"/>
    </source>
</evidence>
<dbReference type="PANTHER" id="PTHR30474:SF1">
    <property type="entry name" value="PEPTIDOGLYCAN GLYCOSYLTRANSFERASE MRDB"/>
    <property type="match status" value="1"/>
</dbReference>
<dbReference type="GO" id="GO:0008955">
    <property type="term" value="F:peptidoglycan glycosyltransferase activity"/>
    <property type="evidence" value="ECO:0007669"/>
    <property type="project" value="UniProtKB-UniRule"/>
</dbReference>
<evidence type="ECO:0000256" key="1">
    <source>
        <dbReference type="ARBA" id="ARBA00004141"/>
    </source>
</evidence>
<keyword evidence="8" id="KW-1185">Reference proteome</keyword>
<dbReference type="Proteomes" id="UP000054976">
    <property type="component" value="Unassembled WGS sequence"/>
</dbReference>
<protein>
    <recommendedName>
        <fullName evidence="6">Peptidoglycan glycosyltransferase RodA</fullName>
        <shortName evidence="6">PGT</shortName>
        <ecNumber evidence="6">2.4.99.28</ecNumber>
    </recommendedName>
    <alternativeName>
        <fullName evidence="6">Cell elongation protein RodA</fullName>
    </alternativeName>
    <alternativeName>
        <fullName evidence="6">Cell wall polymerase</fullName>
    </alternativeName>
    <alternativeName>
        <fullName evidence="6">Peptidoglycan polymerase</fullName>
        <shortName evidence="6">PG polymerase</shortName>
    </alternativeName>
</protein>
<keyword evidence="6" id="KW-0961">Cell wall biogenesis/degradation</keyword>
<feature type="transmembrane region" description="Helical" evidence="6">
    <location>
        <begin position="12"/>
        <end position="32"/>
    </location>
</feature>
<evidence type="ECO:0000313" key="7">
    <source>
        <dbReference type="EMBL" id="GAQ94317.1"/>
    </source>
</evidence>